<accession>A0A4U0WYZ1</accession>
<dbReference type="PANTHER" id="PTHR36847">
    <property type="entry name" value="AMIDOLIGASE ENZYME"/>
    <property type="match status" value="1"/>
</dbReference>
<sequence>MAPLPLTFAIELEFLALFHPSTTWPTPDDAPEVDDGCRGAIYWALLDAGIEANGWQPEIDDSQDEEPSYSRWSVGSEFRVLSSADEVLLPPDYMIEAIQLTSPVFDACTKSWEGDIRQVLNNLAQMETDTGCRFMCNASTSFHVRVGCGVGNKIPLQAAKNLLMLMTAHERFLDRIHAPDRICYPTGLFFDFCHAPLSFFHANNRKDASTTLFDWLANIQDVQTYDGLDPLFALPGGEAEFPGIGEKSTYSLNSTVNVENLFADEDMDGVEDPLTGIIEFRQHTGTLDRIEIAAWISLTVRLVQYSAGVSDVDLLTLCTQGADPSFGLNGLFTAWTVQVIRPTAASSILCSLKNRAKEAERVKFVVKRIDIAFKDCGLDQAFNVVMIPEGAIPRYLQDATRFCAEQGMCMTPEEIRSAARGYVLRHLGMLYRGEDFVVHDEAIMAETDASVYFGRWPRSGKGDGGVMENAFDLDRTFL</sequence>
<dbReference type="OrthoDB" id="412402at2759"/>
<organism evidence="2 3">
    <name type="scientific">Friedmanniomyces simplex</name>
    <dbReference type="NCBI Taxonomy" id="329884"/>
    <lineage>
        <taxon>Eukaryota</taxon>
        <taxon>Fungi</taxon>
        <taxon>Dikarya</taxon>
        <taxon>Ascomycota</taxon>
        <taxon>Pezizomycotina</taxon>
        <taxon>Dothideomycetes</taxon>
        <taxon>Dothideomycetidae</taxon>
        <taxon>Mycosphaerellales</taxon>
        <taxon>Teratosphaeriaceae</taxon>
        <taxon>Friedmanniomyces</taxon>
    </lineage>
</organism>
<evidence type="ECO:0000256" key="1">
    <source>
        <dbReference type="SAM" id="SignalP"/>
    </source>
</evidence>
<reference evidence="2 3" key="1">
    <citation type="submission" date="2017-03" db="EMBL/GenBank/DDBJ databases">
        <title>Genomes of endolithic fungi from Antarctica.</title>
        <authorList>
            <person name="Coleine C."/>
            <person name="Masonjones S."/>
            <person name="Stajich J.E."/>
        </authorList>
    </citation>
    <scope>NUCLEOTIDE SEQUENCE [LARGE SCALE GENOMIC DNA]</scope>
    <source>
        <strain evidence="2 3">CCFEE 5184</strain>
    </source>
</reference>
<proteinExistence type="predicted"/>
<keyword evidence="1" id="KW-0732">Signal</keyword>
<comment type="caution">
    <text evidence="2">The sequence shown here is derived from an EMBL/GenBank/DDBJ whole genome shotgun (WGS) entry which is preliminary data.</text>
</comment>
<dbReference type="Proteomes" id="UP000309340">
    <property type="component" value="Unassembled WGS sequence"/>
</dbReference>
<dbReference type="AlphaFoldDB" id="A0A4U0WYZ1"/>
<evidence type="ECO:0000313" key="2">
    <source>
        <dbReference type="EMBL" id="TKA69060.1"/>
    </source>
</evidence>
<dbReference type="EMBL" id="NAJQ01000470">
    <property type="protein sequence ID" value="TKA69060.1"/>
    <property type="molecule type" value="Genomic_DNA"/>
</dbReference>
<gene>
    <name evidence="2" type="ORF">B0A55_09678</name>
</gene>
<dbReference type="PANTHER" id="PTHR36847:SF1">
    <property type="entry name" value="AMIDOLIGASE ENZYME"/>
    <property type="match status" value="1"/>
</dbReference>
<keyword evidence="3" id="KW-1185">Reference proteome</keyword>
<feature type="chain" id="PRO_5020467640" evidence="1">
    <location>
        <begin position="24"/>
        <end position="478"/>
    </location>
</feature>
<protein>
    <submittedName>
        <fullName evidence="2">Uncharacterized protein</fullName>
    </submittedName>
</protein>
<name>A0A4U0WYZ1_9PEZI</name>
<evidence type="ECO:0000313" key="3">
    <source>
        <dbReference type="Proteomes" id="UP000309340"/>
    </source>
</evidence>
<feature type="signal peptide" evidence="1">
    <location>
        <begin position="1"/>
        <end position="23"/>
    </location>
</feature>